<organism evidence="2 3">
    <name type="scientific">Nocardioides acrostichi</name>
    <dbReference type="NCBI Taxonomy" id="2784339"/>
    <lineage>
        <taxon>Bacteria</taxon>
        <taxon>Bacillati</taxon>
        <taxon>Actinomycetota</taxon>
        <taxon>Actinomycetes</taxon>
        <taxon>Propionibacteriales</taxon>
        <taxon>Nocardioidaceae</taxon>
        <taxon>Nocardioides</taxon>
    </lineage>
</organism>
<sequence>MRLTFCGVRGSTPAPGPAFVRYGGHTSCVALATDATAPPSLVIDAGTGLTRVTSMLDGRPYDGTVLLGHLHWDHTHGIPFFKAGTCAGSRVDVRLPEQVAGDPGDAHATLARCFSPPHFPVEPRELTGGWSFAEITEGEHRLEGFEVLAREIPHKGGRTFGYRVTHPRGGSIAYLSDHSPTSLGPGPDGLGERHEAALALARDVDLLITDAQHLAAQFPEVAYLGHASVEYDVELAVEAGARTLVLFHHAPERDDEGVDAVLAHARGVAAGRVEVLAASEGLTVDLGE</sequence>
<dbReference type="Pfam" id="PF12706">
    <property type="entry name" value="Lactamase_B_2"/>
    <property type="match status" value="1"/>
</dbReference>
<gene>
    <name evidence="2" type="ORF">ISG29_19240</name>
</gene>
<evidence type="ECO:0000259" key="1">
    <source>
        <dbReference type="Pfam" id="PF12706"/>
    </source>
</evidence>
<dbReference type="EMBL" id="JADIVZ010000015">
    <property type="protein sequence ID" value="MBF4163815.1"/>
    <property type="molecule type" value="Genomic_DNA"/>
</dbReference>
<keyword evidence="3" id="KW-1185">Reference proteome</keyword>
<dbReference type="CDD" id="cd07715">
    <property type="entry name" value="TaR3-like_MBL-fold"/>
    <property type="match status" value="1"/>
</dbReference>
<protein>
    <submittedName>
        <fullName evidence="2">MBL fold metallo-hydrolase</fullName>
    </submittedName>
</protein>
<evidence type="ECO:0000313" key="3">
    <source>
        <dbReference type="Proteomes" id="UP000656804"/>
    </source>
</evidence>
<name>A0A930V4X4_9ACTN</name>
<feature type="domain" description="Metallo-beta-lactamase" evidence="1">
    <location>
        <begin position="42"/>
        <end position="249"/>
    </location>
</feature>
<dbReference type="SUPFAM" id="SSF56281">
    <property type="entry name" value="Metallo-hydrolase/oxidoreductase"/>
    <property type="match status" value="1"/>
</dbReference>
<dbReference type="Proteomes" id="UP000656804">
    <property type="component" value="Unassembled WGS sequence"/>
</dbReference>
<dbReference type="InterPro" id="IPR036866">
    <property type="entry name" value="RibonucZ/Hydroxyglut_hydro"/>
</dbReference>
<comment type="caution">
    <text evidence="2">The sequence shown here is derived from an EMBL/GenBank/DDBJ whole genome shotgun (WGS) entry which is preliminary data.</text>
</comment>
<dbReference type="AlphaFoldDB" id="A0A930V4X4"/>
<evidence type="ECO:0000313" key="2">
    <source>
        <dbReference type="EMBL" id="MBF4163815.1"/>
    </source>
</evidence>
<accession>A0A930V4X4</accession>
<proteinExistence type="predicted"/>
<dbReference type="Gene3D" id="3.60.15.10">
    <property type="entry name" value="Ribonuclease Z/Hydroxyacylglutathione hydrolase-like"/>
    <property type="match status" value="1"/>
</dbReference>
<reference evidence="2" key="1">
    <citation type="submission" date="2020-11" db="EMBL/GenBank/DDBJ databases">
        <title>Nocardioides sp. CBS4Y-1, whole genome shotgun sequence.</title>
        <authorList>
            <person name="Tuo L."/>
        </authorList>
    </citation>
    <scope>NUCLEOTIDE SEQUENCE</scope>
    <source>
        <strain evidence="2">CBS4Y-1</strain>
    </source>
</reference>
<dbReference type="InterPro" id="IPR001279">
    <property type="entry name" value="Metallo-B-lactamas"/>
</dbReference>
<dbReference type="RefSeq" id="WP_194505075.1">
    <property type="nucleotide sequence ID" value="NZ_JADIVZ010000015.1"/>
</dbReference>